<dbReference type="Proteomes" id="UP000799754">
    <property type="component" value="Unassembled WGS sequence"/>
</dbReference>
<evidence type="ECO:0000313" key="1">
    <source>
        <dbReference type="EMBL" id="KAF2625815.1"/>
    </source>
</evidence>
<dbReference type="EMBL" id="MU006724">
    <property type="protein sequence ID" value="KAF2625815.1"/>
    <property type="molecule type" value="Genomic_DNA"/>
</dbReference>
<keyword evidence="2" id="KW-1185">Reference proteome</keyword>
<protein>
    <submittedName>
        <fullName evidence="1">Uncharacterized protein</fullName>
    </submittedName>
</protein>
<accession>A0ACB6RV07</accession>
<sequence>MAEIVGLAASIVQLGGAGIELSKSLYTFVSSAVRAESEISDLAGDVKLTCSALERVGQTLKSEDTKSALTQRAVSDAAEIKQRCESVFAEISGIIEKRWKVDGNGKRNLSLLGKASWPLKEQKVELLRRRLDSLKFSLSLLLSVLQLAHEQARGKLDADLEKERYTVRELHKQRQRALQREQALEEKLKRLELHQDVTASATTVAAPLQSAAPTIANIATNVIVSHPQVTANDAAMIGIHSTDSDTSDADATSTDDKGEHFTLAELALCASHIEDLLKRITDLQKGLQTGQLVKHHRKRRMHKTYLRICRKIESNFLVTSTSSPTAPLPPSRANNHRFPPKLIVKPDRINCGTGALPDRVDLGTIKPTFPLQIHLAFDLE</sequence>
<gene>
    <name evidence="1" type="ORF">BU25DRAFT_460146</name>
</gene>
<comment type="caution">
    <text evidence="1">The sequence shown here is derived from an EMBL/GenBank/DDBJ whole genome shotgun (WGS) entry which is preliminary data.</text>
</comment>
<organism evidence="1 2">
    <name type="scientific">Macroventuria anomochaeta</name>
    <dbReference type="NCBI Taxonomy" id="301207"/>
    <lineage>
        <taxon>Eukaryota</taxon>
        <taxon>Fungi</taxon>
        <taxon>Dikarya</taxon>
        <taxon>Ascomycota</taxon>
        <taxon>Pezizomycotina</taxon>
        <taxon>Dothideomycetes</taxon>
        <taxon>Pleosporomycetidae</taxon>
        <taxon>Pleosporales</taxon>
        <taxon>Pleosporineae</taxon>
        <taxon>Didymellaceae</taxon>
        <taxon>Macroventuria</taxon>
    </lineage>
</organism>
<reference evidence="1" key="1">
    <citation type="journal article" date="2020" name="Stud. Mycol.">
        <title>101 Dothideomycetes genomes: a test case for predicting lifestyles and emergence of pathogens.</title>
        <authorList>
            <person name="Haridas S."/>
            <person name="Albert R."/>
            <person name="Binder M."/>
            <person name="Bloem J."/>
            <person name="Labutti K."/>
            <person name="Salamov A."/>
            <person name="Andreopoulos B."/>
            <person name="Baker S."/>
            <person name="Barry K."/>
            <person name="Bills G."/>
            <person name="Bluhm B."/>
            <person name="Cannon C."/>
            <person name="Castanera R."/>
            <person name="Culley D."/>
            <person name="Daum C."/>
            <person name="Ezra D."/>
            <person name="Gonzalez J."/>
            <person name="Henrissat B."/>
            <person name="Kuo A."/>
            <person name="Liang C."/>
            <person name="Lipzen A."/>
            <person name="Lutzoni F."/>
            <person name="Magnuson J."/>
            <person name="Mondo S."/>
            <person name="Nolan M."/>
            <person name="Ohm R."/>
            <person name="Pangilinan J."/>
            <person name="Park H.-J."/>
            <person name="Ramirez L."/>
            <person name="Alfaro M."/>
            <person name="Sun H."/>
            <person name="Tritt A."/>
            <person name="Yoshinaga Y."/>
            <person name="Zwiers L.-H."/>
            <person name="Turgeon B."/>
            <person name="Goodwin S."/>
            <person name="Spatafora J."/>
            <person name="Crous P."/>
            <person name="Grigoriev I."/>
        </authorList>
    </citation>
    <scope>NUCLEOTIDE SEQUENCE</scope>
    <source>
        <strain evidence="1">CBS 525.71</strain>
    </source>
</reference>
<evidence type="ECO:0000313" key="2">
    <source>
        <dbReference type="Proteomes" id="UP000799754"/>
    </source>
</evidence>
<name>A0ACB6RV07_9PLEO</name>
<proteinExistence type="predicted"/>